<dbReference type="EMBL" id="CP018866">
    <property type="protein sequence ID" value="AST93547.1"/>
    <property type="molecule type" value="Genomic_DNA"/>
</dbReference>
<accession>A0A223KVX1</accession>
<gene>
    <name evidence="1" type="ORF">BC6307_20895</name>
</gene>
<name>A0A223KVX1_9BACI</name>
<evidence type="ECO:0000313" key="2">
    <source>
        <dbReference type="Proteomes" id="UP000215224"/>
    </source>
</evidence>
<protein>
    <submittedName>
        <fullName evidence="1">Uncharacterized protein</fullName>
    </submittedName>
</protein>
<dbReference type="Proteomes" id="UP000215224">
    <property type="component" value="Chromosome"/>
</dbReference>
<dbReference type="AlphaFoldDB" id="A0A223KVX1"/>
<dbReference type="KEGG" id="bcoh:BC6307_20895"/>
<sequence length="133" mass="15809">MQRIQIKPDVVMNSSKLLPTSSVANIQDDLTRVRARLDHRIRSRHNIGGRLNKVIREIDDIERKMRKIKNFTQQSMERYTQVERDLAKYVSRMERLQKPISVANNNWWERFLSNVQKTKDKIRGIPNAQKVLI</sequence>
<evidence type="ECO:0000313" key="1">
    <source>
        <dbReference type="EMBL" id="AST93547.1"/>
    </source>
</evidence>
<proteinExistence type="predicted"/>
<keyword evidence="2" id="KW-1185">Reference proteome</keyword>
<dbReference type="SUPFAM" id="SSF57997">
    <property type="entry name" value="Tropomyosin"/>
    <property type="match status" value="1"/>
</dbReference>
<dbReference type="RefSeq" id="WP_094366213.1">
    <property type="nucleotide sequence ID" value="NZ_CP018866.1"/>
</dbReference>
<reference evidence="1 2" key="1">
    <citation type="submission" date="2016-12" db="EMBL/GenBank/DDBJ databases">
        <title>The whole genome sequencing and assembly of Bacillus cohnii DSM 6307T strain.</title>
        <authorList>
            <person name="Lee Y.-J."/>
            <person name="Yi H."/>
            <person name="Bahn Y.-S."/>
            <person name="Kim J.F."/>
            <person name="Lee D.-W."/>
        </authorList>
    </citation>
    <scope>NUCLEOTIDE SEQUENCE [LARGE SCALE GENOMIC DNA]</scope>
    <source>
        <strain evidence="1 2">DSM 6307</strain>
    </source>
</reference>
<organism evidence="1 2">
    <name type="scientific">Sutcliffiella cohnii</name>
    <dbReference type="NCBI Taxonomy" id="33932"/>
    <lineage>
        <taxon>Bacteria</taxon>
        <taxon>Bacillati</taxon>
        <taxon>Bacillota</taxon>
        <taxon>Bacilli</taxon>
        <taxon>Bacillales</taxon>
        <taxon>Bacillaceae</taxon>
        <taxon>Sutcliffiella</taxon>
    </lineage>
</organism>